<name>A0AAU6Q7Y2_9DEIO</name>
<feature type="region of interest" description="Disordered" evidence="1">
    <location>
        <begin position="1"/>
        <end position="20"/>
    </location>
</feature>
<feature type="compositionally biased region" description="Polar residues" evidence="1">
    <location>
        <begin position="1"/>
        <end position="13"/>
    </location>
</feature>
<proteinExistence type="predicted"/>
<protein>
    <submittedName>
        <fullName evidence="2">Uncharacterized protein</fullName>
    </submittedName>
</protein>
<gene>
    <name evidence="2" type="ORF">WDJ50_18505</name>
</gene>
<sequence length="72" mass="7970">MKVTLTIRNTQEQPAEYGSVGHRQENTLVLEGTPAEIQAGLDELFDADRANDLRRELGLTPATKNTYRGGLK</sequence>
<evidence type="ECO:0000313" key="2">
    <source>
        <dbReference type="EMBL" id="WYF46756.1"/>
    </source>
</evidence>
<accession>A0AAU6Q7Y2</accession>
<dbReference type="RefSeq" id="WP_339098261.1">
    <property type="nucleotide sequence ID" value="NZ_CP149785.1"/>
</dbReference>
<dbReference type="EMBL" id="CP149785">
    <property type="protein sequence ID" value="WYF46756.1"/>
    <property type="molecule type" value="Genomic_DNA"/>
</dbReference>
<geneLocation type="plasmid" evidence="2">
    <name>p2</name>
</geneLocation>
<organism evidence="2">
    <name type="scientific">Deinococcus sp. VB142</name>
    <dbReference type="NCBI Taxonomy" id="3112952"/>
    <lineage>
        <taxon>Bacteria</taxon>
        <taxon>Thermotogati</taxon>
        <taxon>Deinococcota</taxon>
        <taxon>Deinococci</taxon>
        <taxon>Deinococcales</taxon>
        <taxon>Deinococcaceae</taxon>
        <taxon>Deinococcus</taxon>
    </lineage>
</organism>
<evidence type="ECO:0000256" key="1">
    <source>
        <dbReference type="SAM" id="MobiDB-lite"/>
    </source>
</evidence>
<reference evidence="2" key="1">
    <citation type="submission" date="2024-03" db="EMBL/GenBank/DDBJ databases">
        <title>Deinococcus weizhi sp. nov., isolated from human skin.</title>
        <authorList>
            <person name="Wei Z."/>
            <person name="Tian F."/>
            <person name="Yang C."/>
            <person name="Xin L.T."/>
            <person name="Wen Z.J."/>
            <person name="Lan K.C."/>
            <person name="Yu L."/>
            <person name="Zhe W."/>
            <person name="Dan F.D."/>
            <person name="Jun W."/>
            <person name="Rui Z."/>
            <person name="Yong X.J."/>
            <person name="Ting Y."/>
            <person name="Wei X."/>
            <person name="Xu Z.G."/>
            <person name="Xin Z."/>
            <person name="Dong F.G."/>
            <person name="Ni X.M."/>
            <person name="Zheng M.G."/>
            <person name="Chun Y."/>
            <person name="Qian W.X."/>
        </authorList>
    </citation>
    <scope>NUCLEOTIDE SEQUENCE</scope>
    <source>
        <strain evidence="2">VB142</strain>
        <plasmid evidence="2">p2</plasmid>
    </source>
</reference>
<dbReference type="AlphaFoldDB" id="A0AAU6Q7Y2"/>
<keyword evidence="2" id="KW-0614">Plasmid</keyword>